<dbReference type="Proteomes" id="UP001174936">
    <property type="component" value="Unassembled WGS sequence"/>
</dbReference>
<feature type="chain" id="PRO_5041427683" evidence="1">
    <location>
        <begin position="20"/>
        <end position="84"/>
    </location>
</feature>
<gene>
    <name evidence="2" type="ORF">B0T16DRAFT_412995</name>
</gene>
<dbReference type="EMBL" id="JAULSV010000004">
    <property type="protein sequence ID" value="KAK0646241.1"/>
    <property type="molecule type" value="Genomic_DNA"/>
</dbReference>
<keyword evidence="1" id="KW-0732">Signal</keyword>
<name>A0AA39Y759_9PEZI</name>
<feature type="signal peptide" evidence="1">
    <location>
        <begin position="1"/>
        <end position="19"/>
    </location>
</feature>
<proteinExistence type="predicted"/>
<evidence type="ECO:0000313" key="2">
    <source>
        <dbReference type="EMBL" id="KAK0646241.1"/>
    </source>
</evidence>
<evidence type="ECO:0000313" key="3">
    <source>
        <dbReference type="Proteomes" id="UP001174936"/>
    </source>
</evidence>
<organism evidence="2 3">
    <name type="scientific">Cercophora newfieldiana</name>
    <dbReference type="NCBI Taxonomy" id="92897"/>
    <lineage>
        <taxon>Eukaryota</taxon>
        <taxon>Fungi</taxon>
        <taxon>Dikarya</taxon>
        <taxon>Ascomycota</taxon>
        <taxon>Pezizomycotina</taxon>
        <taxon>Sordariomycetes</taxon>
        <taxon>Sordariomycetidae</taxon>
        <taxon>Sordariales</taxon>
        <taxon>Lasiosphaeriaceae</taxon>
        <taxon>Cercophora</taxon>
    </lineage>
</organism>
<dbReference type="AlphaFoldDB" id="A0AA39Y759"/>
<keyword evidence="3" id="KW-1185">Reference proteome</keyword>
<sequence>MPLILLSIVCFSEVSPLVSISVSPSPYSLIPLEGPNFQKSRPLQSQPVTNHPTPQLILHIPGADTEQTHTTIGAGKFGIPSALP</sequence>
<evidence type="ECO:0000256" key="1">
    <source>
        <dbReference type="SAM" id="SignalP"/>
    </source>
</evidence>
<comment type="caution">
    <text evidence="2">The sequence shown here is derived from an EMBL/GenBank/DDBJ whole genome shotgun (WGS) entry which is preliminary data.</text>
</comment>
<reference evidence="2" key="1">
    <citation type="submission" date="2023-06" db="EMBL/GenBank/DDBJ databases">
        <title>Genome-scale phylogeny and comparative genomics of the fungal order Sordariales.</title>
        <authorList>
            <consortium name="Lawrence Berkeley National Laboratory"/>
            <person name="Hensen N."/>
            <person name="Bonometti L."/>
            <person name="Westerberg I."/>
            <person name="Brannstrom I.O."/>
            <person name="Guillou S."/>
            <person name="Cros-Aarteil S."/>
            <person name="Calhoun S."/>
            <person name="Haridas S."/>
            <person name="Kuo A."/>
            <person name="Mondo S."/>
            <person name="Pangilinan J."/>
            <person name="Riley R."/>
            <person name="Labutti K."/>
            <person name="Andreopoulos B."/>
            <person name="Lipzen A."/>
            <person name="Chen C."/>
            <person name="Yanf M."/>
            <person name="Daum C."/>
            <person name="Ng V."/>
            <person name="Clum A."/>
            <person name="Steindorff A."/>
            <person name="Ohm R."/>
            <person name="Martin F."/>
            <person name="Silar P."/>
            <person name="Natvig D."/>
            <person name="Lalanne C."/>
            <person name="Gautier V."/>
            <person name="Ament-Velasquez S.L."/>
            <person name="Kruys A."/>
            <person name="Hutchinson M.I."/>
            <person name="Powell A.J."/>
            <person name="Barry K."/>
            <person name="Miller A.N."/>
            <person name="Grigoriev I.V."/>
            <person name="Debuchy R."/>
            <person name="Gladieux P."/>
            <person name="Thoren M.H."/>
            <person name="Johannesson H."/>
        </authorList>
    </citation>
    <scope>NUCLEOTIDE SEQUENCE</scope>
    <source>
        <strain evidence="2">SMH2532-1</strain>
    </source>
</reference>
<protein>
    <submittedName>
        <fullName evidence="2">Uncharacterized protein</fullName>
    </submittedName>
</protein>
<accession>A0AA39Y759</accession>